<gene>
    <name evidence="1" type="ORF">F5147DRAFT_659586</name>
</gene>
<accession>A0A9P7ES10</accession>
<protein>
    <submittedName>
        <fullName evidence="1">Uncharacterized protein</fullName>
    </submittedName>
</protein>
<dbReference type="EMBL" id="JABBWM010000182">
    <property type="protein sequence ID" value="KAG2085233.1"/>
    <property type="molecule type" value="Genomic_DNA"/>
</dbReference>
<dbReference type="RefSeq" id="XP_041284625.1">
    <property type="nucleotide sequence ID" value="XM_041434608.1"/>
</dbReference>
<comment type="caution">
    <text evidence="1">The sequence shown here is derived from an EMBL/GenBank/DDBJ whole genome shotgun (WGS) entry which is preliminary data.</text>
</comment>
<reference evidence="1" key="1">
    <citation type="journal article" date="2020" name="New Phytol.">
        <title>Comparative genomics reveals dynamic genome evolution in host specialist ectomycorrhizal fungi.</title>
        <authorList>
            <person name="Lofgren L.A."/>
            <person name="Nguyen N.H."/>
            <person name="Vilgalys R."/>
            <person name="Ruytinx J."/>
            <person name="Liao H.L."/>
            <person name="Branco S."/>
            <person name="Kuo A."/>
            <person name="LaButti K."/>
            <person name="Lipzen A."/>
            <person name="Andreopoulos W."/>
            <person name="Pangilinan J."/>
            <person name="Riley R."/>
            <person name="Hundley H."/>
            <person name="Na H."/>
            <person name="Barry K."/>
            <person name="Grigoriev I.V."/>
            <person name="Stajich J.E."/>
            <person name="Kennedy P.G."/>
        </authorList>
    </citation>
    <scope>NUCLEOTIDE SEQUENCE</scope>
    <source>
        <strain evidence="1">FC423</strain>
    </source>
</reference>
<evidence type="ECO:0000313" key="1">
    <source>
        <dbReference type="EMBL" id="KAG2085233.1"/>
    </source>
</evidence>
<sequence>MRYSAVSCIRSSTQPFDIGTQRIRAESLFLQMDFLVHDLGIHHRNLNAYDTADGKFDHVGRYVVQQQAFWYTVRASIFAVLPAGQEISVDLIRPFQYLGCEPLRVGLLQRGFEIVSSSLIRVNNVSQSPNDNSILAQALSTASSPGRLGCTRVWRGYMVNNDAANLWEDYYLDMTTSMASEWLM</sequence>
<dbReference type="OrthoDB" id="3194584at2759"/>
<proteinExistence type="predicted"/>
<evidence type="ECO:0000313" key="2">
    <source>
        <dbReference type="Proteomes" id="UP000823399"/>
    </source>
</evidence>
<organism evidence="1 2">
    <name type="scientific">Suillus discolor</name>
    <dbReference type="NCBI Taxonomy" id="1912936"/>
    <lineage>
        <taxon>Eukaryota</taxon>
        <taxon>Fungi</taxon>
        <taxon>Dikarya</taxon>
        <taxon>Basidiomycota</taxon>
        <taxon>Agaricomycotina</taxon>
        <taxon>Agaricomycetes</taxon>
        <taxon>Agaricomycetidae</taxon>
        <taxon>Boletales</taxon>
        <taxon>Suillineae</taxon>
        <taxon>Suillaceae</taxon>
        <taxon>Suillus</taxon>
    </lineage>
</organism>
<dbReference type="Proteomes" id="UP000823399">
    <property type="component" value="Unassembled WGS sequence"/>
</dbReference>
<name>A0A9P7ES10_9AGAM</name>
<keyword evidence="2" id="KW-1185">Reference proteome</keyword>
<dbReference type="GeneID" id="64696867"/>
<dbReference type="AlphaFoldDB" id="A0A9P7ES10"/>